<accession>A0A840SH68</accession>
<dbReference type="SUPFAM" id="SSF55347">
    <property type="entry name" value="Glyceraldehyde-3-phosphate dehydrogenase-like, C-terminal domain"/>
    <property type="match status" value="1"/>
</dbReference>
<evidence type="ECO:0000259" key="1">
    <source>
        <dbReference type="Pfam" id="PF01408"/>
    </source>
</evidence>
<sequence length="328" mass="35271">MGIASRNPVTAKARAERFAIAAVYTDPVEAVAALRPDVVDICSPVERHLAHVRLAADAGAAILCQKPLAATLAEAIAAAEAARDAGVRLMVHENFRFRPWFRAAKTALDAGRIGEPFYLRSDLRLAGTVPTARHPEPWSLARQPFFRQMPRLLVLESMIHQIDVARFLLGAEPTAVVAMLRRVSPDVVGEDLASLMLRFPSAHAVLERSYATLGEADPPAVSEELRVEGTGGLLRVLRDGTTEIVTETASGRREERLDVDLDDAYARSYAATIAHFAAALRDGTPFETGPADNLRTLDATLAAYRSAEAGTVEPLPSPELAALLGIAT</sequence>
<dbReference type="AlphaFoldDB" id="A0A840SH68"/>
<dbReference type="PANTHER" id="PTHR43708">
    <property type="entry name" value="CONSERVED EXPRESSED OXIDOREDUCTASE (EUROFUNG)"/>
    <property type="match status" value="1"/>
</dbReference>
<dbReference type="InterPro" id="IPR000683">
    <property type="entry name" value="Gfo/Idh/MocA-like_OxRdtase_N"/>
</dbReference>
<feature type="domain" description="GFO/IDH/MocA-like oxidoreductase" evidence="2">
    <location>
        <begin position="101"/>
        <end position="234"/>
    </location>
</feature>
<dbReference type="SUPFAM" id="SSF51735">
    <property type="entry name" value="NAD(P)-binding Rossmann-fold domains"/>
    <property type="match status" value="1"/>
</dbReference>
<dbReference type="Gene3D" id="3.40.50.720">
    <property type="entry name" value="NAD(P)-binding Rossmann-like Domain"/>
    <property type="match status" value="1"/>
</dbReference>
<dbReference type="GO" id="GO:0000166">
    <property type="term" value="F:nucleotide binding"/>
    <property type="evidence" value="ECO:0007669"/>
    <property type="project" value="InterPro"/>
</dbReference>
<comment type="caution">
    <text evidence="3">The sequence shown here is derived from an EMBL/GenBank/DDBJ whole genome shotgun (WGS) entry which is preliminary data.</text>
</comment>
<evidence type="ECO:0000259" key="2">
    <source>
        <dbReference type="Pfam" id="PF22725"/>
    </source>
</evidence>
<dbReference type="EMBL" id="JACHFM010000002">
    <property type="protein sequence ID" value="MBB5222349.1"/>
    <property type="molecule type" value="Genomic_DNA"/>
</dbReference>
<keyword evidence="4" id="KW-1185">Reference proteome</keyword>
<dbReference type="Pfam" id="PF22725">
    <property type="entry name" value="GFO_IDH_MocA_C3"/>
    <property type="match status" value="1"/>
</dbReference>
<dbReference type="Pfam" id="PF01408">
    <property type="entry name" value="GFO_IDH_MocA"/>
    <property type="match status" value="1"/>
</dbReference>
<dbReference type="InterPro" id="IPR036291">
    <property type="entry name" value="NAD(P)-bd_dom_sf"/>
</dbReference>
<evidence type="ECO:0000313" key="4">
    <source>
        <dbReference type="Proteomes" id="UP000549457"/>
    </source>
</evidence>
<organism evidence="3 4">
    <name type="scientific">Amaricoccus macauensis</name>
    <dbReference type="NCBI Taxonomy" id="57001"/>
    <lineage>
        <taxon>Bacteria</taxon>
        <taxon>Pseudomonadati</taxon>
        <taxon>Pseudomonadota</taxon>
        <taxon>Alphaproteobacteria</taxon>
        <taxon>Rhodobacterales</taxon>
        <taxon>Paracoccaceae</taxon>
        <taxon>Amaricoccus</taxon>
    </lineage>
</organism>
<reference evidence="3 4" key="1">
    <citation type="submission" date="2020-08" db="EMBL/GenBank/DDBJ databases">
        <title>Genomic Encyclopedia of Type Strains, Phase IV (KMG-IV): sequencing the most valuable type-strain genomes for metagenomic binning, comparative biology and taxonomic classification.</title>
        <authorList>
            <person name="Goeker M."/>
        </authorList>
    </citation>
    <scope>NUCLEOTIDE SEQUENCE [LARGE SCALE GENOMIC DNA]</scope>
    <source>
        <strain evidence="3 4">DSM 101730</strain>
    </source>
</reference>
<dbReference type="Gene3D" id="3.30.360.10">
    <property type="entry name" value="Dihydrodipicolinate Reductase, domain 2"/>
    <property type="match status" value="1"/>
</dbReference>
<protein>
    <submittedName>
        <fullName evidence="3">Putative dehydrogenase</fullName>
    </submittedName>
</protein>
<feature type="domain" description="Gfo/Idh/MocA-like oxidoreductase N-terminal" evidence="1">
    <location>
        <begin position="2"/>
        <end position="92"/>
    </location>
</feature>
<dbReference type="InterPro" id="IPR051317">
    <property type="entry name" value="Gfo/Idh/MocA_oxidoreduct"/>
</dbReference>
<evidence type="ECO:0000313" key="3">
    <source>
        <dbReference type="EMBL" id="MBB5222349.1"/>
    </source>
</evidence>
<dbReference type="PANTHER" id="PTHR43708:SF8">
    <property type="entry name" value="OXIDOREDUCTASE"/>
    <property type="match status" value="1"/>
</dbReference>
<proteinExistence type="predicted"/>
<gene>
    <name evidence="3" type="ORF">HNP73_002285</name>
</gene>
<dbReference type="InterPro" id="IPR055170">
    <property type="entry name" value="GFO_IDH_MocA-like_dom"/>
</dbReference>
<name>A0A840SH68_9RHOB</name>
<dbReference type="Proteomes" id="UP000549457">
    <property type="component" value="Unassembled WGS sequence"/>
</dbReference>